<dbReference type="HOGENOM" id="CLU_540839_0_0_1"/>
<reference evidence="4" key="4">
    <citation type="journal article" date="2015" name="G3 (Bethesda)">
        <title>Genome sequences of three phytopathogenic species of the Magnaporthaceae family of fungi.</title>
        <authorList>
            <person name="Okagaki L.H."/>
            <person name="Nunes C.C."/>
            <person name="Sailsbery J."/>
            <person name="Clay B."/>
            <person name="Brown D."/>
            <person name="John T."/>
            <person name="Oh Y."/>
            <person name="Young N."/>
            <person name="Fitzgerald M."/>
            <person name="Haas B.J."/>
            <person name="Zeng Q."/>
            <person name="Young S."/>
            <person name="Adiconis X."/>
            <person name="Fan L."/>
            <person name="Levin J.Z."/>
            <person name="Mitchell T.K."/>
            <person name="Okubara P.A."/>
            <person name="Farman M.L."/>
            <person name="Kohn L.M."/>
            <person name="Birren B."/>
            <person name="Ma L.-J."/>
            <person name="Dean R.A."/>
        </authorList>
    </citation>
    <scope>NUCLEOTIDE SEQUENCE</scope>
    <source>
        <strain evidence="4">R3-111a-1</strain>
    </source>
</reference>
<dbReference type="Proteomes" id="UP000006039">
    <property type="component" value="Unassembled WGS sequence"/>
</dbReference>
<dbReference type="EMBL" id="GL385443">
    <property type="protein sequence ID" value="EJT68660.1"/>
    <property type="molecule type" value="Genomic_DNA"/>
</dbReference>
<gene>
    <name evidence="4" type="primary">20354223</name>
    <name evidence="3" type="ORF">GGTG_13765</name>
</gene>
<dbReference type="SMART" id="SM00558">
    <property type="entry name" value="JmjC"/>
    <property type="match status" value="1"/>
</dbReference>
<dbReference type="VEuPathDB" id="FungiDB:GGTG_13765"/>
<dbReference type="EnsemblFungi" id="EJT68660">
    <property type="protein sequence ID" value="EJT68660"/>
    <property type="gene ID" value="GGTG_13765"/>
</dbReference>
<evidence type="ECO:0000256" key="1">
    <source>
        <dbReference type="SAM" id="MobiDB-lite"/>
    </source>
</evidence>
<dbReference type="SUPFAM" id="SSF51197">
    <property type="entry name" value="Clavaminate synthase-like"/>
    <property type="match status" value="1"/>
</dbReference>
<evidence type="ECO:0000313" key="4">
    <source>
        <dbReference type="EnsemblFungi" id="EJT68660"/>
    </source>
</evidence>
<dbReference type="PROSITE" id="PS51184">
    <property type="entry name" value="JMJC"/>
    <property type="match status" value="1"/>
</dbReference>
<feature type="domain" description="JmjC" evidence="2">
    <location>
        <begin position="18"/>
        <end position="186"/>
    </location>
</feature>
<reference evidence="3" key="3">
    <citation type="submission" date="2010-09" db="EMBL/GenBank/DDBJ databases">
        <title>Annotation of Gaeumannomyces graminis var. tritici R3-111a-1.</title>
        <authorList>
            <consortium name="The Broad Institute Genome Sequencing Platform"/>
            <person name="Ma L.-J."/>
            <person name="Dead R."/>
            <person name="Young S.K."/>
            <person name="Zeng Q."/>
            <person name="Gargeya S."/>
            <person name="Fitzgerald M."/>
            <person name="Haas B."/>
            <person name="Abouelleil A."/>
            <person name="Alvarado L."/>
            <person name="Arachchi H.M."/>
            <person name="Berlin A."/>
            <person name="Brown A."/>
            <person name="Chapman S.B."/>
            <person name="Chen Z."/>
            <person name="Dunbar C."/>
            <person name="Freedman E."/>
            <person name="Gearin G."/>
            <person name="Gellesch M."/>
            <person name="Goldberg J."/>
            <person name="Griggs A."/>
            <person name="Gujja S."/>
            <person name="Heiman D."/>
            <person name="Howarth C."/>
            <person name="Larson L."/>
            <person name="Lui A."/>
            <person name="MacDonald P.J.P."/>
            <person name="Mehta T."/>
            <person name="Montmayeur A."/>
            <person name="Murphy C."/>
            <person name="Neiman D."/>
            <person name="Pearson M."/>
            <person name="Priest M."/>
            <person name="Roberts A."/>
            <person name="Saif S."/>
            <person name="Shea T."/>
            <person name="Shenoy N."/>
            <person name="Sisk P."/>
            <person name="Stolte C."/>
            <person name="Sykes S."/>
            <person name="Yandava C."/>
            <person name="Wortman J."/>
            <person name="Nusbaum C."/>
            <person name="Birren B."/>
        </authorList>
    </citation>
    <scope>NUCLEOTIDE SEQUENCE</scope>
    <source>
        <strain evidence="3">R3-111a-1</strain>
    </source>
</reference>
<name>J3PJS6_GAET3</name>
<protein>
    <recommendedName>
        <fullName evidence="2">JmjC domain-containing protein</fullName>
    </recommendedName>
</protein>
<dbReference type="eggNOG" id="KOG1246">
    <property type="taxonomic scope" value="Eukaryota"/>
</dbReference>
<evidence type="ECO:0000313" key="5">
    <source>
        <dbReference type="Proteomes" id="UP000006039"/>
    </source>
</evidence>
<dbReference type="Gene3D" id="2.60.120.650">
    <property type="entry name" value="Cupin"/>
    <property type="match status" value="1"/>
</dbReference>
<accession>J3PJS6</accession>
<dbReference type="InterPro" id="IPR003347">
    <property type="entry name" value="JmjC_dom"/>
</dbReference>
<reference evidence="5" key="1">
    <citation type="submission" date="2010-07" db="EMBL/GenBank/DDBJ databases">
        <title>The genome sequence of Gaeumannomyces graminis var. tritici strain R3-111a-1.</title>
        <authorList>
            <consortium name="The Broad Institute Genome Sequencing Platform"/>
            <person name="Ma L.-J."/>
            <person name="Dead R."/>
            <person name="Young S."/>
            <person name="Zeng Q."/>
            <person name="Koehrsen M."/>
            <person name="Alvarado L."/>
            <person name="Berlin A."/>
            <person name="Chapman S.B."/>
            <person name="Chen Z."/>
            <person name="Freedman E."/>
            <person name="Gellesch M."/>
            <person name="Goldberg J."/>
            <person name="Griggs A."/>
            <person name="Gujja S."/>
            <person name="Heilman E.R."/>
            <person name="Heiman D."/>
            <person name="Hepburn T."/>
            <person name="Howarth C."/>
            <person name="Jen D."/>
            <person name="Larson L."/>
            <person name="Mehta T."/>
            <person name="Neiman D."/>
            <person name="Pearson M."/>
            <person name="Roberts A."/>
            <person name="Saif S."/>
            <person name="Shea T."/>
            <person name="Shenoy N."/>
            <person name="Sisk P."/>
            <person name="Stolte C."/>
            <person name="Sykes S."/>
            <person name="Walk T."/>
            <person name="White J."/>
            <person name="Yandava C."/>
            <person name="Haas B."/>
            <person name="Nusbaum C."/>
            <person name="Birren B."/>
        </authorList>
    </citation>
    <scope>NUCLEOTIDE SEQUENCE [LARGE SCALE GENOMIC DNA]</scope>
    <source>
        <strain evidence="5">R3-111a-1</strain>
    </source>
</reference>
<dbReference type="GO" id="GO:0010468">
    <property type="term" value="P:regulation of gene expression"/>
    <property type="evidence" value="ECO:0007669"/>
    <property type="project" value="TreeGrafter"/>
</dbReference>
<dbReference type="Pfam" id="PF02373">
    <property type="entry name" value="JmjC"/>
    <property type="match status" value="1"/>
</dbReference>
<sequence length="504" mass="57093">MRLENGLRGVAYETDIPAHTREDRARASLPGESSLWPIPGQLPKDGGIVGLHTPTGYIGAPGAPFLWHFEDLRLGAMNTQYCGHKAWFVTPPNFFDRATETFIKILGLNPDHDQFLRHEALHGGVDYLRAKGIPTTGFLQRPWQTVVLYPGAYHSGFSVTNTLAEAVNYAGPTYTYPEGYRPCKYECEKRPPITYDLVFSPNRGNEAARTGEEETAPGGGEEKTAPRTLRQRRPITLRPVLAAASRPPKRKRPAGRPSSASRTGQRDSRSHEPEEQDELQDEPITKRNKISVEVLAEELLRPEAEERIRSHALALAEYRTLGLPKPRGDSDWLNYADYCCEFGARWDRGIPFCAMMGLTMNTRSLETMYHKAFGPDEMYTAAGTLKQLPTDISDQFRAKRREMTDDAFATYLKRLRKYLKIDLDFLPFMPYNRGGKTALWHYERLSDLQIEELRALTNTDRAKELAGIGRAFRAKILMGDAIWTGVELEDLKRMPIKQLLSYLD</sequence>
<dbReference type="GO" id="GO:0000785">
    <property type="term" value="C:chromatin"/>
    <property type="evidence" value="ECO:0007669"/>
    <property type="project" value="TreeGrafter"/>
</dbReference>
<reference evidence="3" key="2">
    <citation type="submission" date="2010-07" db="EMBL/GenBank/DDBJ databases">
        <authorList>
            <consortium name="The Broad Institute Genome Sequencing Platform"/>
            <consortium name="Broad Institute Genome Sequencing Center for Infectious Disease"/>
            <person name="Ma L.-J."/>
            <person name="Dead R."/>
            <person name="Young S."/>
            <person name="Zeng Q."/>
            <person name="Koehrsen M."/>
            <person name="Alvarado L."/>
            <person name="Berlin A."/>
            <person name="Chapman S.B."/>
            <person name="Chen Z."/>
            <person name="Freedman E."/>
            <person name="Gellesch M."/>
            <person name="Goldberg J."/>
            <person name="Griggs A."/>
            <person name="Gujja S."/>
            <person name="Heilman E.R."/>
            <person name="Heiman D."/>
            <person name="Hepburn T."/>
            <person name="Howarth C."/>
            <person name="Jen D."/>
            <person name="Larson L."/>
            <person name="Mehta T."/>
            <person name="Neiman D."/>
            <person name="Pearson M."/>
            <person name="Roberts A."/>
            <person name="Saif S."/>
            <person name="Shea T."/>
            <person name="Shenoy N."/>
            <person name="Sisk P."/>
            <person name="Stolte C."/>
            <person name="Sykes S."/>
            <person name="Walk T."/>
            <person name="White J."/>
            <person name="Yandava C."/>
            <person name="Haas B."/>
            <person name="Nusbaum C."/>
            <person name="Birren B."/>
        </authorList>
    </citation>
    <scope>NUCLEOTIDE SEQUENCE</scope>
    <source>
        <strain evidence="3">R3-111a-1</strain>
    </source>
</reference>
<dbReference type="RefSeq" id="XP_009229948.1">
    <property type="nucleotide sequence ID" value="XM_009231684.1"/>
</dbReference>
<reference evidence="4" key="5">
    <citation type="submission" date="2018-04" db="UniProtKB">
        <authorList>
            <consortium name="EnsemblFungi"/>
        </authorList>
    </citation>
    <scope>IDENTIFICATION</scope>
    <source>
        <strain evidence="4">R3-111a-1</strain>
    </source>
</reference>
<dbReference type="GeneID" id="20354223"/>
<dbReference type="GO" id="GO:0032452">
    <property type="term" value="F:histone demethylase activity"/>
    <property type="evidence" value="ECO:0007669"/>
    <property type="project" value="TreeGrafter"/>
</dbReference>
<evidence type="ECO:0000313" key="3">
    <source>
        <dbReference type="EMBL" id="EJT68660.1"/>
    </source>
</evidence>
<keyword evidence="5" id="KW-1185">Reference proteome</keyword>
<dbReference type="PANTHER" id="PTHR10694">
    <property type="entry name" value="LYSINE-SPECIFIC DEMETHYLASE"/>
    <property type="match status" value="1"/>
</dbReference>
<organism evidence="3">
    <name type="scientific">Gaeumannomyces tritici (strain R3-111a-1)</name>
    <name type="common">Wheat and barley take-all root rot fungus</name>
    <name type="synonym">Gaeumannomyces graminis var. tritici</name>
    <dbReference type="NCBI Taxonomy" id="644352"/>
    <lineage>
        <taxon>Eukaryota</taxon>
        <taxon>Fungi</taxon>
        <taxon>Dikarya</taxon>
        <taxon>Ascomycota</taxon>
        <taxon>Pezizomycotina</taxon>
        <taxon>Sordariomycetes</taxon>
        <taxon>Sordariomycetidae</taxon>
        <taxon>Magnaporthales</taxon>
        <taxon>Magnaporthaceae</taxon>
        <taxon>Gaeumannomyces</taxon>
    </lineage>
</organism>
<proteinExistence type="predicted"/>
<dbReference type="GO" id="GO:0005634">
    <property type="term" value="C:nucleus"/>
    <property type="evidence" value="ECO:0007669"/>
    <property type="project" value="TreeGrafter"/>
</dbReference>
<dbReference type="STRING" id="644352.J3PJS6"/>
<evidence type="ECO:0000259" key="2">
    <source>
        <dbReference type="PROSITE" id="PS51184"/>
    </source>
</evidence>
<feature type="compositionally biased region" description="Basic and acidic residues" evidence="1">
    <location>
        <begin position="264"/>
        <end position="273"/>
    </location>
</feature>
<feature type="region of interest" description="Disordered" evidence="1">
    <location>
        <begin position="195"/>
        <end position="285"/>
    </location>
</feature>
<dbReference type="AlphaFoldDB" id="J3PJS6"/>
<dbReference type="OrthoDB" id="4152543at2759"/>